<protein>
    <submittedName>
        <fullName evidence="1">Uncharacterized protein</fullName>
    </submittedName>
</protein>
<comment type="caution">
    <text evidence="1">The sequence shown here is derived from an EMBL/GenBank/DDBJ whole genome shotgun (WGS) entry which is preliminary data.</text>
</comment>
<accession>A0A2A2M1J9</accession>
<keyword evidence="2" id="KW-1185">Reference proteome</keyword>
<dbReference type="EMBL" id="LIAE01006244">
    <property type="protein sequence ID" value="PAV92300.1"/>
    <property type="molecule type" value="Genomic_DNA"/>
</dbReference>
<proteinExistence type="predicted"/>
<dbReference type="AlphaFoldDB" id="A0A2A2M1J9"/>
<name>A0A2A2M1J9_9BILA</name>
<reference evidence="1 2" key="1">
    <citation type="journal article" date="2017" name="Curr. Biol.">
        <title>Genome architecture and evolution of a unichromosomal asexual nematode.</title>
        <authorList>
            <person name="Fradin H."/>
            <person name="Zegar C."/>
            <person name="Gutwein M."/>
            <person name="Lucas J."/>
            <person name="Kovtun M."/>
            <person name="Corcoran D."/>
            <person name="Baugh L.R."/>
            <person name="Kiontke K."/>
            <person name="Gunsalus K."/>
            <person name="Fitch D.H."/>
            <person name="Piano F."/>
        </authorList>
    </citation>
    <scope>NUCLEOTIDE SEQUENCE [LARGE SCALE GENOMIC DNA]</scope>
    <source>
        <strain evidence="1">PF1309</strain>
    </source>
</reference>
<evidence type="ECO:0000313" key="2">
    <source>
        <dbReference type="Proteomes" id="UP000218231"/>
    </source>
</evidence>
<dbReference type="Proteomes" id="UP000218231">
    <property type="component" value="Unassembled WGS sequence"/>
</dbReference>
<evidence type="ECO:0000313" key="1">
    <source>
        <dbReference type="EMBL" id="PAV92300.1"/>
    </source>
</evidence>
<gene>
    <name evidence="1" type="ORF">WR25_24494</name>
</gene>
<sequence length="1245" mass="136947">MNFEIPAPLLSWMADESSDNNRRLYGWDMIIGLPLELVNAALQHNGLQRLAVDQGVEGLGGEILIQDSRQKYELAGYRLSNLAVQVAATNYGNPNVKVSAVLEGGAQIRTEGLGSVLTLSEHPPYSGIDAGLELPITYREGKLGASLKDGVEHELAVGTGEVIKKAAAELFKEMLLDLETPRAQLRLAQVQASDDNPLRQVARMELRTQIDGNTHVAAGETPPSNVLLFVNFAHGGPVDFPRGGDTFPYLLGSDGAGGQGCTALLSRHLLHRVAFGQSIMASLQGGRYDYGESSTQPLPRITVDQGEMPIPGGLHDGGYLTIAYEAFTLDATTDAQLQVAFEPDRAIQTWRPRCRIEFRYQLAGSEAWTTHSVVVQPQLNYSLQLKGAGTAGELLEGWWLAAATEPALIEHLPEELPTALQDEMASALEHIVRAAYLQAVNARPLINVAEQLLPFLRLFDTDDLRWQVGATPNNLVVVGAFDKAEGQFRIEQQEAQLKAGQPFTFTLQPPRPGVKWRVEALPGTPSIEGMEETSGVYTPPAIAGNWRIKVVAEDPVTRMSSSALVSVSTVRVMMGPLFKHLVRGHEDVGEQVRFVASSMEQGAAEYQWDVEGEEGVKGTFAIDGDTSVAVYTPGPKQEGRTYVIDRVVTTNTVTQDVRLGLVLSQHGDPELEIWPGAEVTDKGLKLEAWLGESEEPLENVVWTVEGPGEVVDDHYRPDPDAADAFVLIIGTFEYKNHLYQGHLVRPLPLDRFPGLSAAQAMRKRHRQRAGARRLSIHQEGTPTFDLLPKGPLAVGPGHKVKFKLSAFKGKKVSWRVERVSGDQQMRGQIDAEGGYTAGKTDTGSDRVIADLWLLGSKVGTAVATIINVPDMPVWDSLKSFDLKASNFNGDAHIYGNGHMQVEVGIEMAAEGIELQIGEVDSVRLFSKATHLQLPEQRGPLPKQQALWAFNRDRNAYDLAGSTQSAGVQGPPVILAKKQYYLLSRAAVSGHIDCYAGLQDRHGAWHYSNQASVVGNPEIKVKVIEHTVRTDDFLLSRTRIRPDRRGNEDEDFDLVLDSVDYWKLTSKQERKFFKVKVMTGAVALANARSEDPAAEPAPADPVDRDSIVLWEDDHDQVATASYTGWAFWSAENGTPRPKTMKFHVDGLSELLPKPKSSMPDPAYLGEDIEAGDFAAPGLIIGNFRVDEYYYSEADKKYVEPFKKSLLYRLQDSQGNTVDLWVSYDTDHESRYRDFLIVKEAKPGDEW</sequence>
<organism evidence="1 2">
    <name type="scientific">Diploscapter pachys</name>
    <dbReference type="NCBI Taxonomy" id="2018661"/>
    <lineage>
        <taxon>Eukaryota</taxon>
        <taxon>Metazoa</taxon>
        <taxon>Ecdysozoa</taxon>
        <taxon>Nematoda</taxon>
        <taxon>Chromadorea</taxon>
        <taxon>Rhabditida</taxon>
        <taxon>Rhabditina</taxon>
        <taxon>Rhabditomorpha</taxon>
        <taxon>Rhabditoidea</taxon>
        <taxon>Rhabditidae</taxon>
        <taxon>Diploscapter</taxon>
    </lineage>
</organism>